<dbReference type="EMBL" id="JAJJMB010004025">
    <property type="protein sequence ID" value="KAI3944677.1"/>
    <property type="molecule type" value="Genomic_DNA"/>
</dbReference>
<comment type="caution">
    <text evidence="1">The sequence shown here is derived from an EMBL/GenBank/DDBJ whole genome shotgun (WGS) entry which is preliminary data.</text>
</comment>
<reference evidence="1" key="1">
    <citation type="submission" date="2022-04" db="EMBL/GenBank/DDBJ databases">
        <title>A functionally conserved STORR gene fusion in Papaver species that diverged 16.8 million years ago.</title>
        <authorList>
            <person name="Catania T."/>
        </authorList>
    </citation>
    <scope>NUCLEOTIDE SEQUENCE</scope>
    <source>
        <strain evidence="1">S-188037</strain>
    </source>
</reference>
<organism evidence="1 2">
    <name type="scientific">Papaver atlanticum</name>
    <dbReference type="NCBI Taxonomy" id="357466"/>
    <lineage>
        <taxon>Eukaryota</taxon>
        <taxon>Viridiplantae</taxon>
        <taxon>Streptophyta</taxon>
        <taxon>Embryophyta</taxon>
        <taxon>Tracheophyta</taxon>
        <taxon>Spermatophyta</taxon>
        <taxon>Magnoliopsida</taxon>
        <taxon>Ranunculales</taxon>
        <taxon>Papaveraceae</taxon>
        <taxon>Papaveroideae</taxon>
        <taxon>Papaver</taxon>
    </lineage>
</organism>
<keyword evidence="2" id="KW-1185">Reference proteome</keyword>
<accession>A0AAD4TA27</accession>
<protein>
    <submittedName>
        <fullName evidence="1">Uncharacterized protein</fullName>
    </submittedName>
</protein>
<dbReference type="AlphaFoldDB" id="A0AAD4TA27"/>
<gene>
    <name evidence="1" type="ORF">MKW98_021135</name>
</gene>
<name>A0AAD4TA27_9MAGN</name>
<proteinExistence type="predicted"/>
<dbReference type="Proteomes" id="UP001202328">
    <property type="component" value="Unassembled WGS sequence"/>
</dbReference>
<evidence type="ECO:0000313" key="1">
    <source>
        <dbReference type="EMBL" id="KAI3944677.1"/>
    </source>
</evidence>
<sequence>MIKGHHCGQVAYEEAAYAKNLLNKSMMRHLWVFPIKARNFRRGTKFQLELVVASIRANFSVKRILACEQQAYYAKGRCYISRQYDPNICLDC</sequence>
<evidence type="ECO:0000313" key="2">
    <source>
        <dbReference type="Proteomes" id="UP001202328"/>
    </source>
</evidence>